<feature type="transmembrane region" description="Helical" evidence="8">
    <location>
        <begin position="235"/>
        <end position="255"/>
    </location>
</feature>
<sequence>MKKLKIIMDFIKIEHTLFALPFAYLGAFLAKGGLIDLRSFILIATAFTGLRTAAMTFNRIIDREIDALNPRTANRHLPRGLITLKEAYAIAGIALTIYFISAYLTNDLAFKLSPIPAITAYIYPYLKRFTTLSHYVLGLNLGFAPMAGWIVVKNSFDIFGDAKLPFLIGIAVIFWVAGFDMIYALQDYDFDRKYNIYSFPARYGLRAAKVMALTNHMIFYGILLYSFTYLYVPKIFLKVGLVIILFLILVQHYIIRQGSDEKRIQIAFYNVNAVLSSALLIFTFFDYSSIAFFIAFST</sequence>
<organism evidence="9">
    <name type="scientific">Geoglobus ahangari</name>
    <dbReference type="NCBI Taxonomy" id="113653"/>
    <lineage>
        <taxon>Archaea</taxon>
        <taxon>Methanobacteriati</taxon>
        <taxon>Methanobacteriota</taxon>
        <taxon>Archaeoglobi</taxon>
        <taxon>Archaeoglobales</taxon>
        <taxon>Archaeoglobaceae</taxon>
        <taxon>Geoglobus</taxon>
    </lineage>
</organism>
<protein>
    <submittedName>
        <fullName evidence="9">4-hydroxybenzoate octaprenyltransferase</fullName>
    </submittedName>
</protein>
<feature type="transmembrane region" description="Helical" evidence="8">
    <location>
        <begin position="82"/>
        <end position="102"/>
    </location>
</feature>
<feature type="transmembrane region" description="Helical" evidence="8">
    <location>
        <begin position="267"/>
        <end position="296"/>
    </location>
</feature>
<dbReference type="GO" id="GO:0016765">
    <property type="term" value="F:transferase activity, transferring alkyl or aryl (other than methyl) groups"/>
    <property type="evidence" value="ECO:0007669"/>
    <property type="project" value="InterPro"/>
</dbReference>
<dbReference type="GO" id="GO:0005886">
    <property type="term" value="C:plasma membrane"/>
    <property type="evidence" value="ECO:0007669"/>
    <property type="project" value="UniProtKB-SubCell"/>
</dbReference>
<dbReference type="EMBL" id="DTPI01000031">
    <property type="protein sequence ID" value="HGE66536.1"/>
    <property type="molecule type" value="Genomic_DNA"/>
</dbReference>
<dbReference type="AlphaFoldDB" id="A0A7C3UDQ7"/>
<evidence type="ECO:0000313" key="9">
    <source>
        <dbReference type="EMBL" id="HGE66536.1"/>
    </source>
</evidence>
<evidence type="ECO:0000256" key="7">
    <source>
        <dbReference type="ARBA" id="ARBA00023136"/>
    </source>
</evidence>
<name>A0A7C3UDQ7_9EURY</name>
<keyword evidence="5 8" id="KW-0812">Transmembrane</keyword>
<dbReference type="PANTHER" id="PTHR11048">
    <property type="entry name" value="PRENYLTRANSFERASES"/>
    <property type="match status" value="1"/>
</dbReference>
<feature type="transmembrane region" description="Helical" evidence="8">
    <location>
        <begin position="207"/>
        <end position="229"/>
    </location>
</feature>
<feature type="transmembrane region" description="Helical" evidence="8">
    <location>
        <begin position="40"/>
        <end position="61"/>
    </location>
</feature>
<comment type="caution">
    <text evidence="9">The sequence shown here is derived from an EMBL/GenBank/DDBJ whole genome shotgun (WGS) entry which is preliminary data.</text>
</comment>
<gene>
    <name evidence="9" type="ORF">ENX77_05405</name>
</gene>
<dbReference type="GO" id="GO:0006744">
    <property type="term" value="P:ubiquinone biosynthetic process"/>
    <property type="evidence" value="ECO:0007669"/>
    <property type="project" value="TreeGrafter"/>
</dbReference>
<comment type="similarity">
    <text evidence="3">Belongs to the UbiA prenyltransferase family.</text>
</comment>
<evidence type="ECO:0000256" key="3">
    <source>
        <dbReference type="ARBA" id="ARBA00005985"/>
    </source>
</evidence>
<accession>A0A7C3UDQ7</accession>
<feature type="transmembrane region" description="Helical" evidence="8">
    <location>
        <begin position="133"/>
        <end position="152"/>
    </location>
</feature>
<evidence type="ECO:0000256" key="5">
    <source>
        <dbReference type="ARBA" id="ARBA00022692"/>
    </source>
</evidence>
<proteinExistence type="inferred from homology"/>
<dbReference type="CDD" id="cd13959">
    <property type="entry name" value="PT_UbiA_COQ2"/>
    <property type="match status" value="1"/>
</dbReference>
<dbReference type="InterPro" id="IPR006371">
    <property type="entry name" value="Polyprenyltransferase_UbiA-li"/>
</dbReference>
<evidence type="ECO:0000256" key="4">
    <source>
        <dbReference type="ARBA" id="ARBA00022679"/>
    </source>
</evidence>
<keyword evidence="6 8" id="KW-1133">Transmembrane helix</keyword>
<evidence type="ECO:0000256" key="6">
    <source>
        <dbReference type="ARBA" id="ARBA00022989"/>
    </source>
</evidence>
<dbReference type="InterPro" id="IPR044878">
    <property type="entry name" value="UbiA_sf"/>
</dbReference>
<dbReference type="Pfam" id="PF01040">
    <property type="entry name" value="UbiA"/>
    <property type="match status" value="1"/>
</dbReference>
<evidence type="ECO:0000256" key="1">
    <source>
        <dbReference type="ARBA" id="ARBA00001946"/>
    </source>
</evidence>
<dbReference type="PANTHER" id="PTHR11048:SF28">
    <property type="entry name" value="4-HYDROXYBENZOATE POLYPRENYLTRANSFERASE, MITOCHONDRIAL"/>
    <property type="match status" value="1"/>
</dbReference>
<comment type="cofactor">
    <cofactor evidence="1">
        <name>Mg(2+)</name>
        <dbReference type="ChEBI" id="CHEBI:18420"/>
    </cofactor>
</comment>
<reference evidence="9" key="1">
    <citation type="journal article" date="2020" name="mSystems">
        <title>Genome- and Community-Level Interaction Insights into Carbon Utilization and Element Cycling Functions of Hydrothermarchaeota in Hydrothermal Sediment.</title>
        <authorList>
            <person name="Zhou Z."/>
            <person name="Liu Y."/>
            <person name="Xu W."/>
            <person name="Pan J."/>
            <person name="Luo Z.H."/>
            <person name="Li M."/>
        </authorList>
    </citation>
    <scope>NUCLEOTIDE SEQUENCE [LARGE SCALE GENOMIC DNA]</scope>
    <source>
        <strain evidence="9">SpSt-97</strain>
    </source>
</reference>
<dbReference type="InterPro" id="IPR039653">
    <property type="entry name" value="Prenyltransferase"/>
</dbReference>
<dbReference type="NCBIfam" id="TIGR01475">
    <property type="entry name" value="ubiA_other"/>
    <property type="match status" value="1"/>
</dbReference>
<evidence type="ECO:0000256" key="8">
    <source>
        <dbReference type="SAM" id="Phobius"/>
    </source>
</evidence>
<dbReference type="Gene3D" id="1.20.120.1780">
    <property type="entry name" value="UbiA prenyltransferase"/>
    <property type="match status" value="1"/>
</dbReference>
<dbReference type="InterPro" id="IPR000537">
    <property type="entry name" value="UbiA_prenyltransferase"/>
</dbReference>
<feature type="transmembrane region" description="Helical" evidence="8">
    <location>
        <begin position="164"/>
        <end position="186"/>
    </location>
</feature>
<keyword evidence="7 8" id="KW-0472">Membrane</keyword>
<dbReference type="FunFam" id="1.10.357.140:FF:000008">
    <property type="entry name" value="4-hydroxybenzoate octaprenyltransferase"/>
    <property type="match status" value="1"/>
</dbReference>
<comment type="subcellular location">
    <subcellularLocation>
        <location evidence="2">Cell membrane</location>
        <topology evidence="2">Multi-pass membrane protein</topology>
    </subcellularLocation>
</comment>
<keyword evidence="4 9" id="KW-0808">Transferase</keyword>
<evidence type="ECO:0000256" key="2">
    <source>
        <dbReference type="ARBA" id="ARBA00004651"/>
    </source>
</evidence>
<dbReference type="Gene3D" id="1.10.357.140">
    <property type="entry name" value="UbiA prenyltransferase"/>
    <property type="match status" value="1"/>
</dbReference>